<dbReference type="GO" id="GO:0016874">
    <property type="term" value="F:ligase activity"/>
    <property type="evidence" value="ECO:0007669"/>
    <property type="project" value="UniProtKB-KW"/>
</dbReference>
<dbReference type="GO" id="GO:0005524">
    <property type="term" value="F:ATP binding"/>
    <property type="evidence" value="ECO:0007669"/>
    <property type="project" value="UniProtKB-UniRule"/>
</dbReference>
<reference evidence="7" key="2">
    <citation type="submission" date="2022-10" db="EMBL/GenBank/DDBJ databases">
        <title>The complete genomes of actinobacterial strains from the NBC collection.</title>
        <authorList>
            <person name="Joergensen T.S."/>
            <person name="Alvarez Arevalo M."/>
            <person name="Sterndorff E.B."/>
            <person name="Faurdal D."/>
            <person name="Vuksanovic O."/>
            <person name="Mourched A.-S."/>
            <person name="Charusanti P."/>
            <person name="Shaw S."/>
            <person name="Blin K."/>
            <person name="Weber T."/>
        </authorList>
    </citation>
    <scope>NUCLEOTIDE SEQUENCE</scope>
    <source>
        <strain evidence="7">NBC_01256</strain>
    </source>
</reference>
<proteinExistence type="predicted"/>
<sequence length="409" mass="43578">MRTPAVKSVLFVGGKRTEALEAARNAGLQVIYAGPTSDMSRQHHELVDAAFLFPEFSPELAFRVAVGLREHLPFDLAYTAGDAYLQTAAQINDELGLKSNPLRAVSAVNDKALMREVLREMPVGQVASAEIRNRSDLERFATSNGFPLILKPSRGSASKDIHIISGPAELREIAAGLETAGDDAPKDTAPWVVEEFLTGREFSVETHSAAGVHQILAVTEKFTNEHRVEIGHVVPARITAAEHTQLTDETTSVLTALGVAEGPAHTELILTARGPRLVETHTRPGGDAIVELIKIATGYDIHEMTFSWLSGKPPVVAHDPQAGGAAIWFLTAERGRVTAAGGEAEARASEGVRFASLSAAAGDVVAEVRSSDDRHGEALAVGDDADSALRNAREAIGRLVVEVEPLGHD</sequence>
<gene>
    <name evidence="7" type="ORF">OG727_08895</name>
    <name evidence="6" type="ORF">Scani_01150</name>
</gene>
<dbReference type="Pfam" id="PF18603">
    <property type="entry name" value="LAL_C2"/>
    <property type="match status" value="1"/>
</dbReference>
<dbReference type="InterPro" id="IPR052032">
    <property type="entry name" value="ATP-dep_AA_Ligase"/>
</dbReference>
<reference evidence="6 8" key="1">
    <citation type="submission" date="2019-12" db="EMBL/GenBank/DDBJ databases">
        <title>Whole genome shotgun sequence of Streptomyces caniferus NBRC 15389.</title>
        <authorList>
            <person name="Ichikawa N."/>
            <person name="Kimura A."/>
            <person name="Kitahashi Y."/>
            <person name="Komaki H."/>
            <person name="Tamura T."/>
        </authorList>
    </citation>
    <scope>NUCLEOTIDE SEQUENCE [LARGE SCALE GENOMIC DNA]</scope>
    <source>
        <strain evidence="6 8">NBRC 15389</strain>
    </source>
</reference>
<dbReference type="PANTHER" id="PTHR43585">
    <property type="entry name" value="FUMIPYRROLE BIOSYNTHESIS PROTEIN C"/>
    <property type="match status" value="1"/>
</dbReference>
<evidence type="ECO:0000256" key="1">
    <source>
        <dbReference type="ARBA" id="ARBA00022598"/>
    </source>
</evidence>
<evidence type="ECO:0000256" key="4">
    <source>
        <dbReference type="PROSITE-ProRule" id="PRU00409"/>
    </source>
</evidence>
<keyword evidence="2 4" id="KW-0547">Nucleotide-binding</keyword>
<feature type="domain" description="ATP-grasp" evidence="5">
    <location>
        <begin position="115"/>
        <end position="310"/>
    </location>
</feature>
<dbReference type="GO" id="GO:0046872">
    <property type="term" value="F:metal ion binding"/>
    <property type="evidence" value="ECO:0007669"/>
    <property type="project" value="InterPro"/>
</dbReference>
<dbReference type="Gene3D" id="3.30.470.20">
    <property type="entry name" value="ATP-grasp fold, B domain"/>
    <property type="match status" value="1"/>
</dbReference>
<dbReference type="SUPFAM" id="SSF56059">
    <property type="entry name" value="Glutathione synthetase ATP-binding domain-like"/>
    <property type="match status" value="1"/>
</dbReference>
<dbReference type="RefSeq" id="WP_159468908.1">
    <property type="nucleotide sequence ID" value="NZ_BAAATH010000014.1"/>
</dbReference>
<keyword evidence="3 4" id="KW-0067">ATP-binding</keyword>
<dbReference type="PROSITE" id="PS50975">
    <property type="entry name" value="ATP_GRASP"/>
    <property type="match status" value="1"/>
</dbReference>
<dbReference type="PANTHER" id="PTHR43585:SF2">
    <property type="entry name" value="ATP-GRASP ENZYME FSQD"/>
    <property type="match status" value="1"/>
</dbReference>
<dbReference type="EMBL" id="CP108473">
    <property type="protein sequence ID" value="WUS22384.1"/>
    <property type="molecule type" value="Genomic_DNA"/>
</dbReference>
<keyword evidence="1" id="KW-0436">Ligase</keyword>
<keyword evidence="9" id="KW-1185">Reference proteome</keyword>
<dbReference type="OrthoDB" id="6964321at2"/>
<protein>
    <submittedName>
        <fullName evidence="7">ATP-grasp domain-containing protein</fullName>
    </submittedName>
</protein>
<evidence type="ECO:0000313" key="9">
    <source>
        <dbReference type="Proteomes" id="UP001432292"/>
    </source>
</evidence>
<dbReference type="Proteomes" id="UP000435837">
    <property type="component" value="Unassembled WGS sequence"/>
</dbReference>
<evidence type="ECO:0000256" key="3">
    <source>
        <dbReference type="ARBA" id="ARBA00022840"/>
    </source>
</evidence>
<dbReference type="Proteomes" id="UP001432292">
    <property type="component" value="Chromosome"/>
</dbReference>
<evidence type="ECO:0000256" key="2">
    <source>
        <dbReference type="ARBA" id="ARBA00022741"/>
    </source>
</evidence>
<evidence type="ECO:0000259" key="5">
    <source>
        <dbReference type="PROSITE" id="PS50975"/>
    </source>
</evidence>
<dbReference type="EMBL" id="BLIN01000001">
    <property type="protein sequence ID" value="GFE03847.1"/>
    <property type="molecule type" value="Genomic_DNA"/>
</dbReference>
<dbReference type="InterPro" id="IPR040570">
    <property type="entry name" value="LAL_C2"/>
</dbReference>
<organism evidence="6 8">
    <name type="scientific">Streptomyces caniferus</name>
    <dbReference type="NCBI Taxonomy" id="285557"/>
    <lineage>
        <taxon>Bacteria</taxon>
        <taxon>Bacillati</taxon>
        <taxon>Actinomycetota</taxon>
        <taxon>Actinomycetes</taxon>
        <taxon>Kitasatosporales</taxon>
        <taxon>Streptomycetaceae</taxon>
        <taxon>Streptomyces</taxon>
    </lineage>
</organism>
<dbReference type="AlphaFoldDB" id="A0A640RZ54"/>
<dbReference type="InterPro" id="IPR011761">
    <property type="entry name" value="ATP-grasp"/>
</dbReference>
<evidence type="ECO:0000313" key="8">
    <source>
        <dbReference type="Proteomes" id="UP000435837"/>
    </source>
</evidence>
<accession>A0A640RZ54</accession>
<evidence type="ECO:0000313" key="7">
    <source>
        <dbReference type="EMBL" id="WUS22384.1"/>
    </source>
</evidence>
<dbReference type="Pfam" id="PF13535">
    <property type="entry name" value="ATP-grasp_4"/>
    <property type="match status" value="1"/>
</dbReference>
<name>A0A640RZ54_9ACTN</name>
<evidence type="ECO:0000313" key="6">
    <source>
        <dbReference type="EMBL" id="GFE03847.1"/>
    </source>
</evidence>